<gene>
    <name evidence="9" type="ORF">CLV80_111118</name>
</gene>
<dbReference type="AlphaFoldDB" id="A0A2T0VVP1"/>
<evidence type="ECO:0000256" key="1">
    <source>
        <dbReference type="ARBA" id="ARBA00022448"/>
    </source>
</evidence>
<dbReference type="GO" id="GO:0046872">
    <property type="term" value="F:metal ion binding"/>
    <property type="evidence" value="ECO:0007669"/>
    <property type="project" value="UniProtKB-KW"/>
</dbReference>
<keyword evidence="7" id="KW-0732">Signal</keyword>
<keyword evidence="4" id="KW-0249">Electron transport</keyword>
<dbReference type="PANTHER" id="PTHR11961">
    <property type="entry name" value="CYTOCHROME C"/>
    <property type="match status" value="1"/>
</dbReference>
<feature type="domain" description="Cytochrome c" evidence="8">
    <location>
        <begin position="21"/>
        <end position="139"/>
    </location>
</feature>
<dbReference type="Gene3D" id="1.10.760.10">
    <property type="entry name" value="Cytochrome c-like domain"/>
    <property type="match status" value="1"/>
</dbReference>
<dbReference type="PROSITE" id="PS51007">
    <property type="entry name" value="CYTC"/>
    <property type="match status" value="1"/>
</dbReference>
<accession>A0A2T0VVP1</accession>
<dbReference type="Proteomes" id="UP000238007">
    <property type="component" value="Unassembled WGS sequence"/>
</dbReference>
<protein>
    <submittedName>
        <fullName evidence="9">Cytochrome c</fullName>
    </submittedName>
</protein>
<comment type="caution">
    <text evidence="9">The sequence shown here is derived from an EMBL/GenBank/DDBJ whole genome shotgun (WGS) entry which is preliminary data.</text>
</comment>
<dbReference type="InterPro" id="IPR002327">
    <property type="entry name" value="Cyt_c_1A/1B"/>
</dbReference>
<evidence type="ECO:0000313" key="10">
    <source>
        <dbReference type="Proteomes" id="UP000238007"/>
    </source>
</evidence>
<sequence>MKSITVAAALVACASAASAEGDVAAGEEQFNRQCVACHVVRNDNGEVLAGRTARTGPNLYGIEGRVLGSADGFRYGDAIVDLGATGATWDENTFVAYVQNPTGYLREALDDRRARGKMAYQVRDPQQAADIYAFLATVGAE</sequence>
<evidence type="ECO:0000259" key="8">
    <source>
        <dbReference type="PROSITE" id="PS51007"/>
    </source>
</evidence>
<evidence type="ECO:0000313" key="9">
    <source>
        <dbReference type="EMBL" id="PRY75767.1"/>
    </source>
</evidence>
<dbReference type="Pfam" id="PF00034">
    <property type="entry name" value="Cytochrom_C"/>
    <property type="match status" value="1"/>
</dbReference>
<organism evidence="9 10">
    <name type="scientific">Yoonia maritima</name>
    <dbReference type="NCBI Taxonomy" id="1435347"/>
    <lineage>
        <taxon>Bacteria</taxon>
        <taxon>Pseudomonadati</taxon>
        <taxon>Pseudomonadota</taxon>
        <taxon>Alphaproteobacteria</taxon>
        <taxon>Rhodobacterales</taxon>
        <taxon>Paracoccaceae</taxon>
        <taxon>Yoonia</taxon>
    </lineage>
</organism>
<dbReference type="OrthoDB" id="9805828at2"/>
<dbReference type="RefSeq" id="WP_106358739.1">
    <property type="nucleotide sequence ID" value="NZ_PVTP01000011.1"/>
</dbReference>
<reference evidence="9 10" key="1">
    <citation type="submission" date="2018-03" db="EMBL/GenBank/DDBJ databases">
        <title>Genomic Encyclopedia of Archaeal and Bacterial Type Strains, Phase II (KMG-II): from individual species to whole genera.</title>
        <authorList>
            <person name="Goeker M."/>
        </authorList>
    </citation>
    <scope>NUCLEOTIDE SEQUENCE [LARGE SCALE GENOMIC DNA]</scope>
    <source>
        <strain evidence="9 10">DSM 101533</strain>
    </source>
</reference>
<dbReference type="InterPro" id="IPR009056">
    <property type="entry name" value="Cyt_c-like_dom"/>
</dbReference>
<keyword evidence="5 6" id="KW-0408">Iron</keyword>
<dbReference type="GO" id="GO:0009055">
    <property type="term" value="F:electron transfer activity"/>
    <property type="evidence" value="ECO:0007669"/>
    <property type="project" value="InterPro"/>
</dbReference>
<feature type="signal peptide" evidence="7">
    <location>
        <begin position="1"/>
        <end position="19"/>
    </location>
</feature>
<keyword evidence="1" id="KW-0813">Transport</keyword>
<name>A0A2T0VVP1_9RHOB</name>
<evidence type="ECO:0000256" key="3">
    <source>
        <dbReference type="ARBA" id="ARBA00022723"/>
    </source>
</evidence>
<evidence type="ECO:0000256" key="7">
    <source>
        <dbReference type="SAM" id="SignalP"/>
    </source>
</evidence>
<keyword evidence="10" id="KW-1185">Reference proteome</keyword>
<feature type="chain" id="PRO_5015420131" evidence="7">
    <location>
        <begin position="20"/>
        <end position="141"/>
    </location>
</feature>
<evidence type="ECO:0000256" key="6">
    <source>
        <dbReference type="PROSITE-ProRule" id="PRU00433"/>
    </source>
</evidence>
<dbReference type="GO" id="GO:0020037">
    <property type="term" value="F:heme binding"/>
    <property type="evidence" value="ECO:0007669"/>
    <property type="project" value="InterPro"/>
</dbReference>
<keyword evidence="3 6" id="KW-0479">Metal-binding</keyword>
<evidence type="ECO:0000256" key="2">
    <source>
        <dbReference type="ARBA" id="ARBA00022617"/>
    </source>
</evidence>
<dbReference type="EMBL" id="PVTP01000011">
    <property type="protein sequence ID" value="PRY75767.1"/>
    <property type="molecule type" value="Genomic_DNA"/>
</dbReference>
<evidence type="ECO:0000256" key="5">
    <source>
        <dbReference type="ARBA" id="ARBA00023004"/>
    </source>
</evidence>
<proteinExistence type="predicted"/>
<dbReference type="InterPro" id="IPR036909">
    <property type="entry name" value="Cyt_c-like_dom_sf"/>
</dbReference>
<dbReference type="SUPFAM" id="SSF46626">
    <property type="entry name" value="Cytochrome c"/>
    <property type="match status" value="1"/>
</dbReference>
<keyword evidence="2 6" id="KW-0349">Heme</keyword>
<evidence type="ECO:0000256" key="4">
    <source>
        <dbReference type="ARBA" id="ARBA00022982"/>
    </source>
</evidence>